<feature type="transmembrane region" description="Helical" evidence="2">
    <location>
        <begin position="15"/>
        <end position="40"/>
    </location>
</feature>
<evidence type="ECO:0000313" key="3">
    <source>
        <dbReference type="EMBL" id="WAR10413.1"/>
    </source>
</evidence>
<evidence type="ECO:0000256" key="1">
    <source>
        <dbReference type="SAM" id="MobiDB-lite"/>
    </source>
</evidence>
<feature type="compositionally biased region" description="Basic and acidic residues" evidence="1">
    <location>
        <begin position="90"/>
        <end position="103"/>
    </location>
</feature>
<feature type="region of interest" description="Disordered" evidence="1">
    <location>
        <begin position="55"/>
        <end position="110"/>
    </location>
</feature>
<keyword evidence="2" id="KW-1133">Transmembrane helix</keyword>
<proteinExistence type="predicted"/>
<protein>
    <submittedName>
        <fullName evidence="3">Uncharacterized protein</fullName>
    </submittedName>
</protein>
<accession>A0ABY7EK93</accession>
<gene>
    <name evidence="3" type="ORF">MAR_035489</name>
</gene>
<dbReference type="Proteomes" id="UP001164746">
    <property type="component" value="Chromosome 7"/>
</dbReference>
<keyword evidence="2" id="KW-0472">Membrane</keyword>
<sequence>MSTTSLETILKHDSAGSVIAGAVCGTLAVVVVVTVVVVILRRKYTVNCNFERKRDVAASQSVSGTDSPENNAAHTYDEGSMPNAASVYDALKDRGNGPDDRDLYTPLDESSSKNAVEYENVKKEDPVYTNMRLTHSVQTVL</sequence>
<feature type="compositionally biased region" description="Polar residues" evidence="1">
    <location>
        <begin position="58"/>
        <end position="73"/>
    </location>
</feature>
<organism evidence="3 4">
    <name type="scientific">Mya arenaria</name>
    <name type="common">Soft-shell clam</name>
    <dbReference type="NCBI Taxonomy" id="6604"/>
    <lineage>
        <taxon>Eukaryota</taxon>
        <taxon>Metazoa</taxon>
        <taxon>Spiralia</taxon>
        <taxon>Lophotrochozoa</taxon>
        <taxon>Mollusca</taxon>
        <taxon>Bivalvia</taxon>
        <taxon>Autobranchia</taxon>
        <taxon>Heteroconchia</taxon>
        <taxon>Euheterodonta</taxon>
        <taxon>Imparidentia</taxon>
        <taxon>Neoheterodontei</taxon>
        <taxon>Myida</taxon>
        <taxon>Myoidea</taxon>
        <taxon>Myidae</taxon>
        <taxon>Mya</taxon>
    </lineage>
</organism>
<reference evidence="3" key="1">
    <citation type="submission" date="2022-11" db="EMBL/GenBank/DDBJ databases">
        <title>Centuries of genome instability and evolution in soft-shell clam transmissible cancer (bioRxiv).</title>
        <authorList>
            <person name="Hart S.F.M."/>
            <person name="Yonemitsu M.A."/>
            <person name="Giersch R.M."/>
            <person name="Beal B.F."/>
            <person name="Arriagada G."/>
            <person name="Davis B.W."/>
            <person name="Ostrander E.A."/>
            <person name="Goff S.P."/>
            <person name="Metzger M.J."/>
        </authorList>
    </citation>
    <scope>NUCLEOTIDE SEQUENCE</scope>
    <source>
        <strain evidence="3">MELC-2E11</strain>
        <tissue evidence="3">Siphon/mantle</tissue>
    </source>
</reference>
<keyword evidence="4" id="KW-1185">Reference proteome</keyword>
<evidence type="ECO:0000313" key="4">
    <source>
        <dbReference type="Proteomes" id="UP001164746"/>
    </source>
</evidence>
<dbReference type="EMBL" id="CP111018">
    <property type="protein sequence ID" value="WAR10413.1"/>
    <property type="molecule type" value="Genomic_DNA"/>
</dbReference>
<name>A0ABY7EK93_MYAAR</name>
<evidence type="ECO:0000256" key="2">
    <source>
        <dbReference type="SAM" id="Phobius"/>
    </source>
</evidence>
<keyword evidence="2" id="KW-0812">Transmembrane</keyword>